<dbReference type="Proteomes" id="UP000299102">
    <property type="component" value="Unassembled WGS sequence"/>
</dbReference>
<accession>A0A4C1VUL5</accession>
<gene>
    <name evidence="2" type="ORF">EVAR_30046_1</name>
</gene>
<evidence type="ECO:0000313" key="3">
    <source>
        <dbReference type="Proteomes" id="UP000299102"/>
    </source>
</evidence>
<feature type="compositionally biased region" description="Basic and acidic residues" evidence="1">
    <location>
        <begin position="1"/>
        <end position="11"/>
    </location>
</feature>
<feature type="region of interest" description="Disordered" evidence="1">
    <location>
        <begin position="1"/>
        <end position="37"/>
    </location>
</feature>
<dbReference type="EMBL" id="BGZK01000417">
    <property type="protein sequence ID" value="GBP42413.1"/>
    <property type="molecule type" value="Genomic_DNA"/>
</dbReference>
<keyword evidence="3" id="KW-1185">Reference proteome</keyword>
<evidence type="ECO:0000313" key="2">
    <source>
        <dbReference type="EMBL" id="GBP42413.1"/>
    </source>
</evidence>
<proteinExistence type="predicted"/>
<reference evidence="2 3" key="1">
    <citation type="journal article" date="2019" name="Commun. Biol.">
        <title>The bagworm genome reveals a unique fibroin gene that provides high tensile strength.</title>
        <authorList>
            <person name="Kono N."/>
            <person name="Nakamura H."/>
            <person name="Ohtoshi R."/>
            <person name="Tomita M."/>
            <person name="Numata K."/>
            <person name="Arakawa K."/>
        </authorList>
    </citation>
    <scope>NUCLEOTIDE SEQUENCE [LARGE SCALE GENOMIC DNA]</scope>
</reference>
<sequence>MNSKSCKDLSSRSRHRPRAYDSRASPAARSHRGRNGTRLGCVKGALYRSLAKRRLLVNRKCVTLFHREQCEFTIRNHVRATPPRTGALLDEKHLYARSTGGNQDVSRFKRHLILAYAICA</sequence>
<name>A0A4C1VUL5_EUMVA</name>
<organism evidence="2 3">
    <name type="scientific">Eumeta variegata</name>
    <name type="common">Bagworm moth</name>
    <name type="synonym">Eumeta japonica</name>
    <dbReference type="NCBI Taxonomy" id="151549"/>
    <lineage>
        <taxon>Eukaryota</taxon>
        <taxon>Metazoa</taxon>
        <taxon>Ecdysozoa</taxon>
        <taxon>Arthropoda</taxon>
        <taxon>Hexapoda</taxon>
        <taxon>Insecta</taxon>
        <taxon>Pterygota</taxon>
        <taxon>Neoptera</taxon>
        <taxon>Endopterygota</taxon>
        <taxon>Lepidoptera</taxon>
        <taxon>Glossata</taxon>
        <taxon>Ditrysia</taxon>
        <taxon>Tineoidea</taxon>
        <taxon>Psychidae</taxon>
        <taxon>Oiketicinae</taxon>
        <taxon>Eumeta</taxon>
    </lineage>
</organism>
<comment type="caution">
    <text evidence="2">The sequence shown here is derived from an EMBL/GenBank/DDBJ whole genome shotgun (WGS) entry which is preliminary data.</text>
</comment>
<dbReference type="AlphaFoldDB" id="A0A4C1VUL5"/>
<protein>
    <submittedName>
        <fullName evidence="2">Uncharacterized protein</fullName>
    </submittedName>
</protein>
<evidence type="ECO:0000256" key="1">
    <source>
        <dbReference type="SAM" id="MobiDB-lite"/>
    </source>
</evidence>